<protein>
    <submittedName>
        <fullName evidence="1">Uncharacterized protein</fullName>
    </submittedName>
</protein>
<proteinExistence type="predicted"/>
<gene>
    <name evidence="1" type="ORF">K3G42_009217</name>
</gene>
<organism evidence="1 2">
    <name type="scientific">Sphaerodactylus townsendi</name>
    <dbReference type="NCBI Taxonomy" id="933632"/>
    <lineage>
        <taxon>Eukaryota</taxon>
        <taxon>Metazoa</taxon>
        <taxon>Chordata</taxon>
        <taxon>Craniata</taxon>
        <taxon>Vertebrata</taxon>
        <taxon>Euteleostomi</taxon>
        <taxon>Lepidosauria</taxon>
        <taxon>Squamata</taxon>
        <taxon>Bifurcata</taxon>
        <taxon>Gekkota</taxon>
        <taxon>Sphaerodactylidae</taxon>
        <taxon>Sphaerodactylus</taxon>
    </lineage>
</organism>
<dbReference type="EMBL" id="CM037621">
    <property type="protein sequence ID" value="KAH8001497.1"/>
    <property type="molecule type" value="Genomic_DNA"/>
</dbReference>
<reference evidence="1" key="1">
    <citation type="submission" date="2021-08" db="EMBL/GenBank/DDBJ databases">
        <title>The first chromosome-level gecko genome reveals the dynamic sex chromosomes of Neotropical dwarf geckos (Sphaerodactylidae: Sphaerodactylus).</title>
        <authorList>
            <person name="Pinto B.J."/>
            <person name="Keating S.E."/>
            <person name="Gamble T."/>
        </authorList>
    </citation>
    <scope>NUCLEOTIDE SEQUENCE</scope>
    <source>
        <strain evidence="1">TG3544</strain>
    </source>
</reference>
<name>A0ACB8F831_9SAUR</name>
<dbReference type="Proteomes" id="UP000827872">
    <property type="component" value="Linkage Group LG08"/>
</dbReference>
<keyword evidence="2" id="KW-1185">Reference proteome</keyword>
<accession>A0ACB8F831</accession>
<comment type="caution">
    <text evidence="1">The sequence shown here is derived from an EMBL/GenBank/DDBJ whole genome shotgun (WGS) entry which is preliminary data.</text>
</comment>
<evidence type="ECO:0000313" key="2">
    <source>
        <dbReference type="Proteomes" id="UP000827872"/>
    </source>
</evidence>
<evidence type="ECO:0000313" key="1">
    <source>
        <dbReference type="EMBL" id="KAH8001497.1"/>
    </source>
</evidence>
<sequence>MATSFSPEPTDLYPVRLAECNQGASQSLEKTGKKPSKSLGWKSKAQSTDRAVRKKAAAAEGKEPDGTGGPSKEFMPGKRNKAGAADPCMGTLEAPREQSSTGRPQNYGSSGARMEMRSSLGREPGGDQGSQI</sequence>